<evidence type="ECO:0000313" key="3">
    <source>
        <dbReference type="Proteomes" id="UP001286313"/>
    </source>
</evidence>
<proteinExistence type="predicted"/>
<organism evidence="2 3">
    <name type="scientific">Petrolisthes cinctipes</name>
    <name type="common">Flat porcelain crab</name>
    <dbReference type="NCBI Taxonomy" id="88211"/>
    <lineage>
        <taxon>Eukaryota</taxon>
        <taxon>Metazoa</taxon>
        <taxon>Ecdysozoa</taxon>
        <taxon>Arthropoda</taxon>
        <taxon>Crustacea</taxon>
        <taxon>Multicrustacea</taxon>
        <taxon>Malacostraca</taxon>
        <taxon>Eumalacostraca</taxon>
        <taxon>Eucarida</taxon>
        <taxon>Decapoda</taxon>
        <taxon>Pleocyemata</taxon>
        <taxon>Anomura</taxon>
        <taxon>Galatheoidea</taxon>
        <taxon>Porcellanidae</taxon>
        <taxon>Petrolisthes</taxon>
    </lineage>
</organism>
<gene>
    <name evidence="2" type="ORF">Pcinc_007528</name>
</gene>
<feature type="compositionally biased region" description="Polar residues" evidence="1">
    <location>
        <begin position="72"/>
        <end position="86"/>
    </location>
</feature>
<protein>
    <submittedName>
        <fullName evidence="2">Uncharacterized protein</fullName>
    </submittedName>
</protein>
<feature type="compositionally biased region" description="Pro residues" evidence="1">
    <location>
        <begin position="21"/>
        <end position="53"/>
    </location>
</feature>
<comment type="caution">
    <text evidence="2">The sequence shown here is derived from an EMBL/GenBank/DDBJ whole genome shotgun (WGS) entry which is preliminary data.</text>
</comment>
<sequence>MDDSAEDNSLTHSTPLRQSTPPAPAPVPASLPAPVPAPMPVPAPAPAPVPSDPLSPALRQTIAAIDLPAANKPTTATNPSQDSDEN</sequence>
<name>A0AAE1L0D8_PETCI</name>
<keyword evidence="3" id="KW-1185">Reference proteome</keyword>
<feature type="region of interest" description="Disordered" evidence="1">
    <location>
        <begin position="1"/>
        <end position="86"/>
    </location>
</feature>
<feature type="compositionally biased region" description="Polar residues" evidence="1">
    <location>
        <begin position="7"/>
        <end position="20"/>
    </location>
</feature>
<dbReference type="EMBL" id="JAWQEG010000555">
    <property type="protein sequence ID" value="KAK3888400.1"/>
    <property type="molecule type" value="Genomic_DNA"/>
</dbReference>
<evidence type="ECO:0000256" key="1">
    <source>
        <dbReference type="SAM" id="MobiDB-lite"/>
    </source>
</evidence>
<dbReference type="Proteomes" id="UP001286313">
    <property type="component" value="Unassembled WGS sequence"/>
</dbReference>
<accession>A0AAE1L0D8</accession>
<evidence type="ECO:0000313" key="2">
    <source>
        <dbReference type="EMBL" id="KAK3888400.1"/>
    </source>
</evidence>
<reference evidence="2" key="1">
    <citation type="submission" date="2023-10" db="EMBL/GenBank/DDBJ databases">
        <title>Genome assemblies of two species of porcelain crab, Petrolisthes cinctipes and Petrolisthes manimaculis (Anomura: Porcellanidae).</title>
        <authorList>
            <person name="Angst P."/>
        </authorList>
    </citation>
    <scope>NUCLEOTIDE SEQUENCE</scope>
    <source>
        <strain evidence="2">PB745_01</strain>
        <tissue evidence="2">Gill</tissue>
    </source>
</reference>
<dbReference type="AlphaFoldDB" id="A0AAE1L0D8"/>